<proteinExistence type="predicted"/>
<keyword evidence="2" id="KW-1185">Reference proteome</keyword>
<dbReference type="InterPro" id="IPR021899">
    <property type="entry name" value="DUF3511"/>
</dbReference>
<dbReference type="AlphaFoldDB" id="A0A8S0RI83"/>
<evidence type="ECO:0000313" key="1">
    <source>
        <dbReference type="EMBL" id="CAA2979014.1"/>
    </source>
</evidence>
<accession>A0A8S0RI83</accession>
<protein>
    <submittedName>
        <fullName evidence="1">Uncharacterized protein</fullName>
    </submittedName>
</protein>
<gene>
    <name evidence="1" type="ORF">OLEA9_A070442</name>
</gene>
<name>A0A8S0RI83_OLEEU</name>
<dbReference type="PANTHER" id="PTHR33193:SF62">
    <property type="entry name" value="FAMILY ABC TRANSPORTER, PUTATIVE (DUF3511)-RELATED"/>
    <property type="match status" value="1"/>
</dbReference>
<sequence length="112" mass="13317">MGREYRSTSFSNNMMQIEKYYGPPPPPTTTTRPNDFRPYSASYAAAPPQIKKDWKIKKDSGKSWSFHDPEFQRKKRLASYKAYSVEGKVKGSVRKSFRWLKYKYNQVVYGWW</sequence>
<organism evidence="1 2">
    <name type="scientific">Olea europaea subsp. europaea</name>
    <dbReference type="NCBI Taxonomy" id="158383"/>
    <lineage>
        <taxon>Eukaryota</taxon>
        <taxon>Viridiplantae</taxon>
        <taxon>Streptophyta</taxon>
        <taxon>Embryophyta</taxon>
        <taxon>Tracheophyta</taxon>
        <taxon>Spermatophyta</taxon>
        <taxon>Magnoliopsida</taxon>
        <taxon>eudicotyledons</taxon>
        <taxon>Gunneridae</taxon>
        <taxon>Pentapetalae</taxon>
        <taxon>asterids</taxon>
        <taxon>lamiids</taxon>
        <taxon>Lamiales</taxon>
        <taxon>Oleaceae</taxon>
        <taxon>Oleeae</taxon>
        <taxon>Olea</taxon>
    </lineage>
</organism>
<dbReference type="OrthoDB" id="1655903at2759"/>
<evidence type="ECO:0000313" key="2">
    <source>
        <dbReference type="Proteomes" id="UP000594638"/>
    </source>
</evidence>
<comment type="caution">
    <text evidence="1">The sequence shown here is derived from an EMBL/GenBank/DDBJ whole genome shotgun (WGS) entry which is preliminary data.</text>
</comment>
<dbReference type="EMBL" id="CACTIH010003624">
    <property type="protein sequence ID" value="CAA2979014.1"/>
    <property type="molecule type" value="Genomic_DNA"/>
</dbReference>
<dbReference type="Pfam" id="PF12023">
    <property type="entry name" value="DUF3511"/>
    <property type="match status" value="1"/>
</dbReference>
<reference evidence="1 2" key="1">
    <citation type="submission" date="2019-12" db="EMBL/GenBank/DDBJ databases">
        <authorList>
            <person name="Alioto T."/>
            <person name="Alioto T."/>
            <person name="Gomez Garrido J."/>
        </authorList>
    </citation>
    <scope>NUCLEOTIDE SEQUENCE [LARGE SCALE GENOMIC DNA]</scope>
</reference>
<dbReference type="Gramene" id="OE9A070442T1">
    <property type="protein sequence ID" value="OE9A070442C1"/>
    <property type="gene ID" value="OE9A070442"/>
</dbReference>
<dbReference type="PANTHER" id="PTHR33193">
    <property type="entry name" value="DOMAIN PROTEIN, PUTATIVE (DUF3511)-RELATED"/>
    <property type="match status" value="1"/>
</dbReference>
<dbReference type="Proteomes" id="UP000594638">
    <property type="component" value="Unassembled WGS sequence"/>
</dbReference>